<organism evidence="1 4">
    <name type="scientific">Agrobacterium larrymoorei</name>
    <dbReference type="NCBI Taxonomy" id="160699"/>
    <lineage>
        <taxon>Bacteria</taxon>
        <taxon>Pseudomonadati</taxon>
        <taxon>Pseudomonadota</taxon>
        <taxon>Alphaproteobacteria</taxon>
        <taxon>Hyphomicrobiales</taxon>
        <taxon>Rhizobiaceae</taxon>
        <taxon>Rhizobium/Agrobacterium group</taxon>
        <taxon>Agrobacterium</taxon>
    </lineage>
</organism>
<dbReference type="KEGG" id="alf:CFBP5473_10690"/>
<dbReference type="OrthoDB" id="7582980at2"/>
<evidence type="ECO:0000313" key="2">
    <source>
        <dbReference type="EMBL" id="QYA06212.1"/>
    </source>
</evidence>
<evidence type="ECO:0000313" key="3">
    <source>
        <dbReference type="EMBL" id="WHA40414.1"/>
    </source>
</evidence>
<name>A0A4D7DSH7_9HYPH</name>
<reference evidence="3" key="3">
    <citation type="submission" date="2023-05" db="EMBL/GenBank/DDBJ databases">
        <title>Complete genome sequence of Agrobacterium larrymoorei CFBP5477.</title>
        <authorList>
            <person name="Yen H.-C."/>
            <person name="Chou L."/>
            <person name="Lin Y.-C."/>
            <person name="Lai E.-M."/>
            <person name="Kuo C.-H."/>
        </authorList>
    </citation>
    <scope>NUCLEOTIDE SEQUENCE</scope>
    <source>
        <strain evidence="3">CFBP5477</strain>
    </source>
</reference>
<dbReference type="EMBL" id="CP124733">
    <property type="protein sequence ID" value="WHA40414.1"/>
    <property type="molecule type" value="Genomic_DNA"/>
</dbReference>
<evidence type="ECO:0000313" key="5">
    <source>
        <dbReference type="Proteomes" id="UP000826513"/>
    </source>
</evidence>
<dbReference type="EMBL" id="CP072167">
    <property type="protein sequence ID" value="QYA06212.1"/>
    <property type="molecule type" value="Genomic_DNA"/>
</dbReference>
<accession>A0A4D7DSH7</accession>
<gene>
    <name evidence="1" type="ORF">CFBP5473_10690</name>
    <name evidence="3" type="ORF">CFBP5477_011305</name>
    <name evidence="2" type="ORF">J5285_09030</name>
</gene>
<reference evidence="1 4" key="1">
    <citation type="submission" date="2019-04" db="EMBL/GenBank/DDBJ databases">
        <title>Complete genome sequence of Agrobacterium larrymoorei CFBP5473.</title>
        <authorList>
            <person name="Haryono M."/>
            <person name="Chou L."/>
            <person name="Lin Y.-C."/>
            <person name="Lai E.-M."/>
            <person name="Kuo C.-H."/>
        </authorList>
    </citation>
    <scope>NUCLEOTIDE SEQUENCE [LARGE SCALE GENOMIC DNA]</scope>
    <source>
        <strain evidence="1 4">CFBP5473</strain>
    </source>
</reference>
<dbReference type="InterPro" id="IPR019056">
    <property type="entry name" value="Phage_TAC_6"/>
</dbReference>
<dbReference type="EMBL" id="CP039691">
    <property type="protein sequence ID" value="QCI98334.1"/>
    <property type="molecule type" value="Genomic_DNA"/>
</dbReference>
<dbReference type="Pfam" id="PF09550">
    <property type="entry name" value="Phage_TAC_6"/>
    <property type="match status" value="1"/>
</dbReference>
<dbReference type="InterPro" id="IPR011739">
    <property type="entry name" value="GTA_rcc01693"/>
</dbReference>
<dbReference type="Proteomes" id="UP000298545">
    <property type="component" value="Chromosome circular"/>
</dbReference>
<evidence type="ECO:0000313" key="1">
    <source>
        <dbReference type="EMBL" id="QCI98334.1"/>
    </source>
</evidence>
<dbReference type="Proteomes" id="UP000298664">
    <property type="component" value="Chromosome Circular"/>
</dbReference>
<dbReference type="Proteomes" id="UP000826513">
    <property type="component" value="Chromosome 1"/>
</dbReference>
<sequence length="72" mass="7863">MKAAAGRGSGQEARPFPWEQVIHAGLCLLRLSPHIFWALTPLEFFAMTGGARPRPEGLRAGMEALMLQFPDG</sequence>
<dbReference type="NCBIfam" id="TIGR02216">
    <property type="entry name" value="phage_TIGR02216"/>
    <property type="match status" value="1"/>
</dbReference>
<evidence type="ECO:0000313" key="4">
    <source>
        <dbReference type="Proteomes" id="UP000298545"/>
    </source>
</evidence>
<keyword evidence="5" id="KW-1185">Reference proteome</keyword>
<reference evidence="2 5" key="2">
    <citation type="submission" date="2021-03" db="EMBL/GenBank/DDBJ databases">
        <title>Rapid diversification of plasmids in a genus of pathogenic and nitrogen fixing bacteria.</title>
        <authorList>
            <person name="Weisberg A.J."/>
            <person name="Miller M."/>
            <person name="Ream W."/>
            <person name="Grunwald N.J."/>
            <person name="Chang J.H."/>
        </authorList>
    </citation>
    <scope>NUCLEOTIDE SEQUENCE [LARGE SCALE GENOMIC DNA]</scope>
    <source>
        <strain evidence="2 5">AF3.44</strain>
    </source>
</reference>
<dbReference type="AlphaFoldDB" id="A0A4D7DSH7"/>
<dbReference type="RefSeq" id="WP_027675483.1">
    <property type="nucleotide sequence ID" value="NZ_CP039691.1"/>
</dbReference>
<protein>
    <submittedName>
        <fullName evidence="1">Phage tail assembly chaperone</fullName>
    </submittedName>
</protein>
<proteinExistence type="predicted"/>